<organism evidence="1">
    <name type="scientific">Siphoviridae sp. ct4Ap70</name>
    <dbReference type="NCBI Taxonomy" id="2825328"/>
    <lineage>
        <taxon>Viruses</taxon>
        <taxon>Duplodnaviria</taxon>
        <taxon>Heunggongvirae</taxon>
        <taxon>Uroviricota</taxon>
        <taxon>Caudoviricetes</taxon>
    </lineage>
</organism>
<dbReference type="EMBL" id="BK015274">
    <property type="protein sequence ID" value="DAD99070.1"/>
    <property type="molecule type" value="Genomic_DNA"/>
</dbReference>
<name>A0A8S5NWC0_9CAUD</name>
<reference evidence="1" key="1">
    <citation type="journal article" date="2021" name="Proc. Natl. Acad. Sci. U.S.A.">
        <title>A Catalog of Tens of Thousands of Viruses from Human Metagenomes Reveals Hidden Associations with Chronic Diseases.</title>
        <authorList>
            <person name="Tisza M.J."/>
            <person name="Buck C.B."/>
        </authorList>
    </citation>
    <scope>NUCLEOTIDE SEQUENCE</scope>
    <source>
        <strain evidence="1">Ct4Ap70</strain>
    </source>
</reference>
<protein>
    <submittedName>
        <fullName evidence="1">Uncharacterized protein</fullName>
    </submittedName>
</protein>
<evidence type="ECO:0000313" key="1">
    <source>
        <dbReference type="EMBL" id="DAD99070.1"/>
    </source>
</evidence>
<sequence length="49" mass="6022">MGVYIPSSMDSKHIYSDSIYNHFFPMINKYKMRQKYNYCDGYNKYYKTS</sequence>
<proteinExistence type="predicted"/>
<accession>A0A8S5NWC0</accession>